<feature type="active site" description="Nucleophile" evidence="9">
    <location>
        <position position="31"/>
    </location>
</feature>
<evidence type="ECO:0000313" key="36">
    <source>
        <dbReference type="Proteomes" id="UP000470980"/>
    </source>
</evidence>
<organism evidence="12 28">
    <name type="scientific">Ligilactobacillus salivarius</name>
    <dbReference type="NCBI Taxonomy" id="1624"/>
    <lineage>
        <taxon>Bacteria</taxon>
        <taxon>Bacillati</taxon>
        <taxon>Bacillota</taxon>
        <taxon>Bacilli</taxon>
        <taxon>Lactobacillales</taxon>
        <taxon>Lactobacillaceae</taxon>
        <taxon>Ligilactobacillus</taxon>
    </lineage>
</organism>
<dbReference type="EMBL" id="CP123971">
    <property type="protein sequence ID" value="WII28311.1"/>
    <property type="molecule type" value="Genomic_DNA"/>
</dbReference>
<evidence type="ECO:0000256" key="4">
    <source>
        <dbReference type="ARBA" id="ARBA00022982"/>
    </source>
</evidence>
<dbReference type="Proteomes" id="UP000471678">
    <property type="component" value="Unassembled WGS sequence"/>
</dbReference>
<name>A0A089QEJ6_9LACO</name>
<feature type="disulfide bond" description="Redox-active" evidence="10">
    <location>
        <begin position="28"/>
        <end position="31"/>
    </location>
</feature>
<reference evidence="15" key="10">
    <citation type="submission" date="2021-09" db="EMBL/GenBank/DDBJ databases">
        <authorList>
            <person name="Gilroy R."/>
        </authorList>
    </citation>
    <scope>NUCLEOTIDE SEQUENCE</scope>
    <source>
        <strain evidence="15">CHK189-29639</strain>
    </source>
</reference>
<dbReference type="Proteomes" id="UP000470980">
    <property type="component" value="Unassembled WGS sequence"/>
</dbReference>
<dbReference type="InterPro" id="IPR013766">
    <property type="entry name" value="Thioredoxin_domain"/>
</dbReference>
<dbReference type="Proteomes" id="UP001213566">
    <property type="component" value="Unassembled WGS sequence"/>
</dbReference>
<dbReference type="InterPro" id="IPR005746">
    <property type="entry name" value="Thioredoxin"/>
</dbReference>
<evidence type="ECO:0000256" key="8">
    <source>
        <dbReference type="PIRNR" id="PIRNR000077"/>
    </source>
</evidence>
<evidence type="ECO:0000313" key="20">
    <source>
        <dbReference type="EMBL" id="MYY72908.1"/>
    </source>
</evidence>
<evidence type="ECO:0000313" key="39">
    <source>
        <dbReference type="Proteomes" id="UP001224533"/>
    </source>
</evidence>
<feature type="site" description="Deprotonates C-terminal active site Cys" evidence="9">
    <location>
        <position position="22"/>
    </location>
</feature>
<evidence type="ECO:0000313" key="21">
    <source>
        <dbReference type="EMBL" id="MYZ66907.1"/>
    </source>
</evidence>
<dbReference type="RefSeq" id="WP_003705375.1">
    <property type="nucleotide sequence ID" value="NZ_CABMGV010000001.1"/>
</dbReference>
<keyword evidence="5 10" id="KW-1015">Disulfide bond</keyword>
<dbReference type="EMBL" id="JARKHV010000003">
    <property type="protein sequence ID" value="MDF4186334.1"/>
    <property type="molecule type" value="Genomic_DNA"/>
</dbReference>
<dbReference type="InterPro" id="IPR017937">
    <property type="entry name" value="Thioredoxin_CS"/>
</dbReference>
<reference evidence="12 28" key="1">
    <citation type="journal article" date="2014" name="BMC Genomics">
        <title>Unusual genome complexity in Lactobacillus salivarius JCM1046.</title>
        <authorList>
            <person name="Raftis E.J."/>
            <person name="Forde B.M."/>
            <person name="Claesson M.J."/>
            <person name="O'Toole P.W."/>
        </authorList>
    </citation>
    <scope>NUCLEOTIDE SEQUENCE [LARGE SCALE GENOMIC DNA]</scope>
    <source>
        <strain evidence="12 28">JCM1046</strain>
    </source>
</reference>
<feature type="site" description="Contributes to redox potential value" evidence="9">
    <location>
        <position position="30"/>
    </location>
</feature>
<evidence type="ECO:0000313" key="22">
    <source>
        <dbReference type="EMBL" id="OQQ82849.1"/>
    </source>
</evidence>
<dbReference type="EMBL" id="CP017107">
    <property type="protein sequence ID" value="AOO73391.1"/>
    <property type="molecule type" value="Genomic_DNA"/>
</dbReference>
<evidence type="ECO:0000313" key="27">
    <source>
        <dbReference type="EMBL" id="WII28311.1"/>
    </source>
</evidence>
<dbReference type="EMBL" id="CP114509">
    <property type="protein sequence ID" value="WHS17919.1"/>
    <property type="molecule type" value="Genomic_DNA"/>
</dbReference>
<evidence type="ECO:0000313" key="30">
    <source>
        <dbReference type="Proteomes" id="UP000192353"/>
    </source>
</evidence>
<evidence type="ECO:0000313" key="26">
    <source>
        <dbReference type="EMBL" id="WHS17919.1"/>
    </source>
</evidence>
<dbReference type="EMBL" id="DYVK01000066">
    <property type="protein sequence ID" value="HJG15916.1"/>
    <property type="molecule type" value="Genomic_DNA"/>
</dbReference>
<evidence type="ECO:0000256" key="5">
    <source>
        <dbReference type="ARBA" id="ARBA00023157"/>
    </source>
</evidence>
<evidence type="ECO:0000313" key="13">
    <source>
        <dbReference type="EMBL" id="AOO73391.1"/>
    </source>
</evidence>
<dbReference type="GO" id="GO:0015035">
    <property type="term" value="F:protein-disulfide reductase activity"/>
    <property type="evidence" value="ECO:0007669"/>
    <property type="project" value="UniProtKB-UniRule"/>
</dbReference>
<evidence type="ECO:0000313" key="14">
    <source>
        <dbReference type="EMBL" id="ARU18756.1"/>
    </source>
</evidence>
<dbReference type="Gene3D" id="3.40.30.10">
    <property type="entry name" value="Glutaredoxin"/>
    <property type="match status" value="1"/>
</dbReference>
<evidence type="ECO:0000313" key="16">
    <source>
        <dbReference type="EMBL" id="MDF4186334.1"/>
    </source>
</evidence>
<evidence type="ECO:0000313" key="33">
    <source>
        <dbReference type="Proteomes" id="UP000218139"/>
    </source>
</evidence>
<dbReference type="Proteomes" id="UP000218139">
    <property type="component" value="Unassembled WGS sequence"/>
</dbReference>
<evidence type="ECO:0000313" key="25">
    <source>
        <dbReference type="EMBL" id="PWG50881.1"/>
    </source>
</evidence>
<dbReference type="Proteomes" id="UP000029488">
    <property type="component" value="Chromosome"/>
</dbReference>
<dbReference type="KEGG" id="lsj:LSJ_1525c"/>
<evidence type="ECO:0000256" key="6">
    <source>
        <dbReference type="ARBA" id="ARBA00023284"/>
    </source>
</evidence>
<sequence>MAKNITPKDLADVTKEGLTLVDFWAEWCGPCKMMNPVLEELEKDYQGKVKFAKVDVDKYQDLAMEYKIMSIPAMILFKDGVAKEKVVGFHPKKDMANYLDEKLAEVE</sequence>
<dbReference type="EMBL" id="WKKZ01000052">
    <property type="protein sequence ID" value="MSE04767.1"/>
    <property type="molecule type" value="Genomic_DNA"/>
</dbReference>
<gene>
    <name evidence="12" type="primary">trxA</name>
    <name evidence="24" type="ORF">A8C52_05285</name>
    <name evidence="23" type="ORF">B6U37_07770</name>
    <name evidence="22" type="ORF">B6U60_07315</name>
    <name evidence="14" type="ORF">B7R82_01510</name>
    <name evidence="13" type="ORF">BHF65_03800</name>
    <name evidence="25" type="ORF">DB362_08525</name>
    <name evidence="21" type="ORF">FYL06_08100</name>
    <name evidence="20" type="ORF">FYL10_04320</name>
    <name evidence="19" type="ORF">FYL25_05380</name>
    <name evidence="18" type="ORF">GKC34_02630</name>
    <name evidence="15" type="ORF">K8V06_07260</name>
    <name evidence="12" type="ORF">LSJ_1525c</name>
    <name evidence="26" type="ORF">O2U02_01435</name>
    <name evidence="16" type="ORF">PV940_04685</name>
    <name evidence="27" type="ORF">QFE45_08020</name>
    <name evidence="17" type="ORF">QYC35_01350</name>
</gene>
<evidence type="ECO:0000256" key="1">
    <source>
        <dbReference type="ARBA" id="ARBA00008987"/>
    </source>
</evidence>
<dbReference type="NCBIfam" id="TIGR01068">
    <property type="entry name" value="thioredoxin"/>
    <property type="match status" value="1"/>
</dbReference>
<dbReference type="EMBL" id="VSUB01000005">
    <property type="protein sequence ID" value="MYY64861.1"/>
    <property type="molecule type" value="Genomic_DNA"/>
</dbReference>
<reference evidence="24 33" key="2">
    <citation type="submission" date="2016-05" db="EMBL/GenBank/DDBJ databases">
        <authorList>
            <person name="Lee J.-Y."/>
            <person name="Kim E.B."/>
            <person name="Choi Y.-J."/>
        </authorList>
    </citation>
    <scope>NUCLEOTIDE SEQUENCE [LARGE SCALE GENOMIC DNA]</scope>
    <source>
        <strain evidence="24 33">KLA006</strain>
    </source>
</reference>
<reference evidence="30 31" key="4">
    <citation type="submission" date="2017-03" db="EMBL/GenBank/DDBJ databases">
        <title>Phylogenomics and comparative genomics of Lactobacillus salivarius, a mammalian gut commensal.</title>
        <authorList>
            <person name="Harris H.M."/>
        </authorList>
    </citation>
    <scope>NUCLEOTIDE SEQUENCE [LARGE SCALE GENOMIC DNA]</scope>
    <source>
        <strain evidence="23 30">AH4231</strain>
        <strain evidence="22 31">LMG 14477</strain>
    </source>
</reference>
<evidence type="ECO:0000256" key="3">
    <source>
        <dbReference type="ARBA" id="ARBA00022448"/>
    </source>
</evidence>
<evidence type="ECO:0000313" key="35">
    <source>
        <dbReference type="Proteomes" id="UP000437575"/>
    </source>
</evidence>
<reference evidence="25 34" key="6">
    <citation type="submission" date="2018-05" db="EMBL/GenBank/DDBJ databases">
        <title>Lactobacillus salivarius genome sequencing and assembly.</title>
        <authorList>
            <person name="Audisio C."/>
            <person name="Albarracin L."/>
            <person name="Torres M.J."/>
            <person name="Hebert E.M."/>
            <person name="Saavedra L."/>
        </authorList>
    </citation>
    <scope>NUCLEOTIDE SEQUENCE [LARGE SCALE GENOMIC DNA]</scope>
    <source>
        <strain evidence="25 34">A3iob</strain>
    </source>
</reference>
<dbReference type="Proteomes" id="UP000759256">
    <property type="component" value="Unassembled WGS sequence"/>
</dbReference>
<dbReference type="SUPFAM" id="SSF52833">
    <property type="entry name" value="Thioredoxin-like"/>
    <property type="match status" value="1"/>
</dbReference>
<keyword evidence="6 10" id="KW-0676">Redox-active center</keyword>
<reference evidence="36 37" key="8">
    <citation type="journal article" date="2020" name="Food Funct.">
        <title>Screening of Lactobacillus salivarius strains from the feces of Chinese populations and the evaluation of their effects against intestinal inflammation in mice.</title>
        <authorList>
            <person name="Zhai Q."/>
            <person name="Shen X."/>
            <person name="Cen S."/>
            <person name="Zhang C."/>
            <person name="Tian F."/>
            <person name="Zhao J."/>
            <person name="Zhang H."/>
            <person name="Xue Y."/>
            <person name="Chen W."/>
        </authorList>
    </citation>
    <scope>NUCLEOTIDE SEQUENCE [LARGE SCALE GENOMIC DNA]</scope>
    <source>
        <strain evidence="19 38">FYNDL5_1.scaf</strain>
        <strain evidence="21 37">FZJTZ28M4.scaf</strain>
        <strain evidence="20 36">FZJTZ9M6.scaf</strain>
    </source>
</reference>
<dbReference type="CDD" id="cd02947">
    <property type="entry name" value="TRX_family"/>
    <property type="match status" value="1"/>
</dbReference>
<dbReference type="GO" id="GO:0005737">
    <property type="term" value="C:cytoplasm"/>
    <property type="evidence" value="ECO:0007669"/>
    <property type="project" value="TreeGrafter"/>
</dbReference>
<dbReference type="Proteomes" id="UP000094723">
    <property type="component" value="Chromosome"/>
</dbReference>
<reference evidence="17" key="14">
    <citation type="submission" date="2023-07" db="EMBL/GenBank/DDBJ databases">
        <title>Complete genome sequence of Ligilactobacillus salivarius SRCM217594 isolated from Gallus gallus domesticus feces.</title>
        <authorList>
            <person name="Yang H.-G."/>
            <person name="Ryu M.-S."/>
            <person name="Ha G.-S."/>
            <person name="Yang H.-J."/>
            <person name="Jeong D.-Y."/>
        </authorList>
    </citation>
    <scope>NUCLEOTIDE SEQUENCE</scope>
    <source>
        <strain evidence="17">SRCM217594</strain>
    </source>
</reference>
<dbReference type="EMBL" id="CP007646">
    <property type="protein sequence ID" value="AIR11175.1"/>
    <property type="molecule type" value="Genomic_DNA"/>
</dbReference>
<dbReference type="EMBL" id="NBEB01000063">
    <property type="protein sequence ID" value="OQQ82849.1"/>
    <property type="molecule type" value="Genomic_DNA"/>
</dbReference>
<evidence type="ECO:0000256" key="2">
    <source>
        <dbReference type="ARBA" id="ARBA00020570"/>
    </source>
</evidence>
<dbReference type="EMBL" id="VSTU01000016">
    <property type="protein sequence ID" value="MYZ66907.1"/>
    <property type="molecule type" value="Genomic_DNA"/>
</dbReference>
<dbReference type="PROSITE" id="PS00194">
    <property type="entry name" value="THIOREDOXIN_1"/>
    <property type="match status" value="1"/>
</dbReference>
<dbReference type="InterPro" id="IPR036249">
    <property type="entry name" value="Thioredoxin-like_sf"/>
</dbReference>
<dbReference type="PIRSF" id="PIRSF000077">
    <property type="entry name" value="Thioredoxin"/>
    <property type="match status" value="1"/>
</dbReference>
<dbReference type="EMBL" id="NBEY01000055">
    <property type="protein sequence ID" value="OQR24882.1"/>
    <property type="molecule type" value="Genomic_DNA"/>
</dbReference>
<evidence type="ECO:0000313" key="34">
    <source>
        <dbReference type="Proteomes" id="UP000245607"/>
    </source>
</evidence>
<dbReference type="EMBL" id="VSTR01000004">
    <property type="protein sequence ID" value="MYY72908.1"/>
    <property type="molecule type" value="Genomic_DNA"/>
</dbReference>
<dbReference type="PANTHER" id="PTHR45663:SF11">
    <property type="entry name" value="GEO12009P1"/>
    <property type="match status" value="1"/>
</dbReference>
<reference evidence="26 39" key="11">
    <citation type="submission" date="2022-12" db="EMBL/GenBank/DDBJ databases">
        <title>Assessment of beneficial effects and identification of host adaptation-associated genes of Ligilactobacillus salivarius isolated from Meles meles.</title>
        <authorList>
            <person name="Wang Y."/>
        </authorList>
    </citation>
    <scope>NUCLEOTIDE SEQUENCE [LARGE SCALE GENOMIC DNA]</scope>
    <source>
        <strain evidence="26 39">S35</strain>
    </source>
</reference>
<dbReference type="EMBL" id="JAUIQT010000001">
    <property type="protein sequence ID" value="MDN4832892.1"/>
    <property type="molecule type" value="Genomic_DNA"/>
</dbReference>
<protein>
    <recommendedName>
        <fullName evidence="2 7">Thioredoxin</fullName>
    </recommendedName>
</protein>
<evidence type="ECO:0000313" key="38">
    <source>
        <dbReference type="Proteomes" id="UP000471678"/>
    </source>
</evidence>
<dbReference type="AlphaFoldDB" id="A0A089QEJ6"/>
<accession>A0A089QEJ6</accession>
<dbReference type="Proteomes" id="UP001231316">
    <property type="component" value="Chromosome"/>
</dbReference>
<reference evidence="14 32" key="5">
    <citation type="submission" date="2017-04" db="EMBL/GenBank/DDBJ databases">
        <title>Complete genome sequence of Lactobacillus salivarius ZLS006, a probiotic strain isolated from healthy piglet.</title>
        <authorList>
            <person name="Zhang D."/>
        </authorList>
    </citation>
    <scope>NUCLEOTIDE SEQUENCE [LARGE SCALE GENOMIC DNA]</scope>
    <source>
        <strain evidence="14 32">ZLS006</strain>
    </source>
</reference>
<evidence type="ECO:0000313" key="18">
    <source>
        <dbReference type="EMBL" id="MSE04767.1"/>
    </source>
</evidence>
<dbReference type="Proteomes" id="UP000192353">
    <property type="component" value="Unassembled WGS sequence"/>
</dbReference>
<evidence type="ECO:0000313" key="17">
    <source>
        <dbReference type="EMBL" id="MDN4832892.1"/>
    </source>
</evidence>
<dbReference type="Proteomes" id="UP000245607">
    <property type="component" value="Unassembled WGS sequence"/>
</dbReference>
<comment type="similarity">
    <text evidence="1 8">Belongs to the thioredoxin family.</text>
</comment>
<evidence type="ECO:0000259" key="11">
    <source>
        <dbReference type="PROSITE" id="PS51352"/>
    </source>
</evidence>
<evidence type="ECO:0000313" key="28">
    <source>
        <dbReference type="Proteomes" id="UP000029488"/>
    </source>
</evidence>
<evidence type="ECO:0000313" key="37">
    <source>
        <dbReference type="Proteomes" id="UP000471300"/>
    </source>
</evidence>
<dbReference type="GeneID" id="89466208"/>
<proteinExistence type="inferred from homology"/>
<dbReference type="Proteomes" id="UP000471300">
    <property type="component" value="Unassembled WGS sequence"/>
</dbReference>
<evidence type="ECO:0000256" key="9">
    <source>
        <dbReference type="PIRSR" id="PIRSR000077-1"/>
    </source>
</evidence>
<keyword evidence="3" id="KW-0813">Transport</keyword>
<feature type="site" description="Contributes to redox potential value" evidence="9">
    <location>
        <position position="29"/>
    </location>
</feature>
<dbReference type="Proteomes" id="UP000192638">
    <property type="component" value="Unassembled WGS sequence"/>
</dbReference>
<evidence type="ECO:0000313" key="24">
    <source>
        <dbReference type="EMBL" id="PAY47919.1"/>
    </source>
</evidence>
<evidence type="ECO:0000256" key="7">
    <source>
        <dbReference type="NCBIfam" id="TIGR01068"/>
    </source>
</evidence>
<feature type="active site" description="Nucleophile" evidence="9">
    <location>
        <position position="28"/>
    </location>
</feature>
<reference evidence="13 29" key="3">
    <citation type="submission" date="2016-09" db="EMBL/GenBank/DDBJ databases">
        <title>Complete Genome Sequence of Lactobacillus salivarius Jin.</title>
        <authorList>
            <person name="Jin N."/>
            <person name="Li C."/>
            <person name="Wang M."/>
            <person name="Ren D."/>
            <person name="Di Y."/>
            <person name="Pan R."/>
            <person name="Du S."/>
            <person name="Lu H."/>
            <person name="Li X."/>
            <person name="Tian M."/>
        </authorList>
    </citation>
    <scope>NUCLEOTIDE SEQUENCE [LARGE SCALE GENOMIC DNA]</scope>
    <source>
        <strain evidence="13 29">CICC 23174</strain>
    </source>
</reference>
<dbReference type="EMBL" id="LXZO01000075">
    <property type="protein sequence ID" value="PAY47919.1"/>
    <property type="molecule type" value="Genomic_DNA"/>
</dbReference>
<evidence type="ECO:0000256" key="10">
    <source>
        <dbReference type="PIRSR" id="PIRSR000077-4"/>
    </source>
</evidence>
<dbReference type="Proteomes" id="UP000195378">
    <property type="component" value="Chromosome"/>
</dbReference>
<dbReference type="EMBL" id="CP020858">
    <property type="protein sequence ID" value="ARU18756.1"/>
    <property type="molecule type" value="Genomic_DNA"/>
</dbReference>
<keyword evidence="4" id="KW-0249">Electron transport</keyword>
<dbReference type="Proteomes" id="UP001224533">
    <property type="component" value="Chromosome"/>
</dbReference>
<dbReference type="FunFam" id="3.40.30.10:FF:000001">
    <property type="entry name" value="Thioredoxin"/>
    <property type="match status" value="1"/>
</dbReference>
<reference evidence="18 35" key="7">
    <citation type="submission" date="2019-11" db="EMBL/GenBank/DDBJ databases">
        <title>Draft Genome Sequence of Plant Growth-Promoting Rhizosphere-Associated Bacteria.</title>
        <authorList>
            <person name="Vasilyev I.Y."/>
            <person name="Radchenko V."/>
            <person name="Ilnitskaya E.V."/>
        </authorList>
    </citation>
    <scope>NUCLEOTIDE SEQUENCE [LARGE SCALE GENOMIC DNA]</scope>
    <source>
        <strain evidence="18 35">VRA_1sq_f</strain>
    </source>
</reference>
<dbReference type="EMBL" id="QFAS01000010">
    <property type="protein sequence ID" value="PWG50881.1"/>
    <property type="molecule type" value="Genomic_DNA"/>
</dbReference>
<dbReference type="Proteomes" id="UP000437575">
    <property type="component" value="Unassembled WGS sequence"/>
</dbReference>
<evidence type="ECO:0000313" key="23">
    <source>
        <dbReference type="EMBL" id="OQR24882.1"/>
    </source>
</evidence>
<dbReference type="PRINTS" id="PR00421">
    <property type="entry name" value="THIOREDOXIN"/>
</dbReference>
<dbReference type="PROSITE" id="PS51352">
    <property type="entry name" value="THIOREDOXIN_2"/>
    <property type="match status" value="1"/>
</dbReference>
<reference evidence="27" key="13">
    <citation type="submission" date="2023-04" db="EMBL/GenBank/DDBJ databases">
        <title>Four porcine-derived lactic acid bacteria strains analyses and their evaluation as potential probiotics based on genomics.</title>
        <authorList>
            <person name="Niu D."/>
        </authorList>
    </citation>
    <scope>NUCLEOTIDE SEQUENCE</scope>
    <source>
        <strain evidence="27">ZSA5</strain>
    </source>
</reference>
<evidence type="ECO:0000313" key="19">
    <source>
        <dbReference type="EMBL" id="MYY64861.1"/>
    </source>
</evidence>
<reference evidence="15" key="9">
    <citation type="journal article" date="2021" name="PeerJ">
        <title>Extensive microbial diversity within the chicken gut microbiome revealed by metagenomics and culture.</title>
        <authorList>
            <person name="Gilroy R."/>
            <person name="Ravi A."/>
            <person name="Getino M."/>
            <person name="Pursley I."/>
            <person name="Horton D.L."/>
            <person name="Alikhan N.F."/>
            <person name="Baker D."/>
            <person name="Gharbi K."/>
            <person name="Hall N."/>
            <person name="Watson M."/>
            <person name="Adriaenssens E.M."/>
            <person name="Foster-Nyarko E."/>
            <person name="Jarju S."/>
            <person name="Secka A."/>
            <person name="Antonio M."/>
            <person name="Oren A."/>
            <person name="Chaudhuri R.R."/>
            <person name="La Ragione R."/>
            <person name="Hildebrand F."/>
            <person name="Pallen M.J."/>
        </authorList>
    </citation>
    <scope>NUCLEOTIDE SEQUENCE</scope>
    <source>
        <strain evidence="15">CHK189-29639</strain>
    </source>
</reference>
<evidence type="ECO:0000313" key="15">
    <source>
        <dbReference type="EMBL" id="HJG15916.1"/>
    </source>
</evidence>
<evidence type="ECO:0000313" key="32">
    <source>
        <dbReference type="Proteomes" id="UP000195378"/>
    </source>
</evidence>
<evidence type="ECO:0000313" key="31">
    <source>
        <dbReference type="Proteomes" id="UP000192638"/>
    </source>
</evidence>
<evidence type="ECO:0000313" key="12">
    <source>
        <dbReference type="EMBL" id="AIR11175.1"/>
    </source>
</evidence>
<dbReference type="Pfam" id="PF00085">
    <property type="entry name" value="Thioredoxin"/>
    <property type="match status" value="1"/>
</dbReference>
<dbReference type="PANTHER" id="PTHR45663">
    <property type="entry name" value="GEO12009P1"/>
    <property type="match status" value="1"/>
</dbReference>
<evidence type="ECO:0000313" key="29">
    <source>
        <dbReference type="Proteomes" id="UP000094723"/>
    </source>
</evidence>
<feature type="domain" description="Thioredoxin" evidence="11">
    <location>
        <begin position="1"/>
        <end position="104"/>
    </location>
</feature>
<reference evidence="16" key="12">
    <citation type="submission" date="2023-02" db="EMBL/GenBank/DDBJ databases">
        <title>Draft Whole-Genome Sequences of competitive exclusion Lactobacillus salivarius strains for Poultry.</title>
        <authorList>
            <person name="Ma L.M."/>
            <person name="Lopez-Guerra N."/>
            <person name="Zhang G."/>
        </authorList>
    </citation>
    <scope>NUCLEOTIDE SEQUENCE</scope>
    <source>
        <strain evidence="16">Salm-9</strain>
    </source>
</reference>
<dbReference type="Proteomes" id="UP001174888">
    <property type="component" value="Unassembled WGS sequence"/>
</dbReference>